<name>A0A7I0L0E5_ECO25</name>
<dbReference type="Pfam" id="PF04965">
    <property type="entry name" value="GPW_gp25"/>
    <property type="match status" value="1"/>
</dbReference>
<dbReference type="Gene3D" id="3.10.450.40">
    <property type="match status" value="1"/>
</dbReference>
<accession>A0A7I0L0E5</accession>
<dbReference type="InterPro" id="IPR007048">
    <property type="entry name" value="IraD/Gp25-like"/>
</dbReference>
<evidence type="ECO:0000313" key="2">
    <source>
        <dbReference type="EMBL" id="TLI69205.1"/>
    </source>
</evidence>
<dbReference type="AlphaFoldDB" id="A0A7I0L0E5"/>
<dbReference type="EMBL" id="SEWA01000004">
    <property type="protein sequence ID" value="TLI69205.1"/>
    <property type="molecule type" value="Genomic_DNA"/>
</dbReference>
<sequence>MSARFLGMNPEATGTLSDTDHLWNSVRDILLTPLASRVMRREYGSLLPDLLDAPMNATTRLQCMSAVVIALTQWEPRIALNAVDIQWEAGGKAVITLTGTLTESLETVQNTLTLRSDNASR</sequence>
<gene>
    <name evidence="2" type="ORF">EWT59_24535</name>
</gene>
<organism evidence="2 3">
    <name type="scientific">Escherichia coli O25b:H4</name>
    <dbReference type="NCBI Taxonomy" id="941280"/>
    <lineage>
        <taxon>Bacteria</taxon>
        <taxon>Pseudomonadati</taxon>
        <taxon>Pseudomonadota</taxon>
        <taxon>Gammaproteobacteria</taxon>
        <taxon>Enterobacterales</taxon>
        <taxon>Enterobacteriaceae</taxon>
        <taxon>Escherichia</taxon>
    </lineage>
</organism>
<comment type="caution">
    <text evidence="2">The sequence shown here is derived from an EMBL/GenBank/DDBJ whole genome shotgun (WGS) entry which is preliminary data.</text>
</comment>
<protein>
    <submittedName>
        <fullName evidence="2">Baseplate assembly protein</fullName>
    </submittedName>
</protein>
<dbReference type="Proteomes" id="UP000309847">
    <property type="component" value="Unassembled WGS sequence"/>
</dbReference>
<proteinExistence type="predicted"/>
<dbReference type="SUPFAM" id="SSF160719">
    <property type="entry name" value="gpW/gp25-like"/>
    <property type="match status" value="1"/>
</dbReference>
<feature type="domain" description="IraD/Gp25-like" evidence="1">
    <location>
        <begin position="19"/>
        <end position="101"/>
    </location>
</feature>
<evidence type="ECO:0000313" key="3">
    <source>
        <dbReference type="Proteomes" id="UP000309847"/>
    </source>
</evidence>
<dbReference type="RefSeq" id="WP_001546048.1">
    <property type="nucleotide sequence ID" value="NZ_SEWA01000004.1"/>
</dbReference>
<evidence type="ECO:0000259" key="1">
    <source>
        <dbReference type="Pfam" id="PF04965"/>
    </source>
</evidence>
<reference evidence="2 3" key="1">
    <citation type="submission" date="2019-01" db="EMBL/GenBank/DDBJ databases">
        <title>Genome and plasmid diversity of ESBL producing Escherichia coli ST131 tracking phylogenetic trajectories with Bayesian inference.</title>
        <authorList>
            <person name="Ny S."/>
        </authorList>
    </citation>
    <scope>NUCLEOTIDE SEQUENCE [LARGE SCALE GENOMIC DNA]</scope>
    <source>
        <strain evidence="2 3">C0101-PB_2013</strain>
    </source>
</reference>